<dbReference type="OrthoDB" id="447173at2759"/>
<feature type="domain" description="Dynein heavy chain AAA lid" evidence="2">
    <location>
        <begin position="321"/>
        <end position="476"/>
    </location>
</feature>
<dbReference type="GO" id="GO:0045505">
    <property type="term" value="F:dynein intermediate chain binding"/>
    <property type="evidence" value="ECO:0007669"/>
    <property type="project" value="InterPro"/>
</dbReference>
<comment type="caution">
    <text evidence="4">The sequence shown here is derived from an EMBL/GenBank/DDBJ whole genome shotgun (WGS) entry which is preliminary data.</text>
</comment>
<dbReference type="FunFam" id="1.10.8.720:FF:000001">
    <property type="entry name" value="dynein heavy chain 7, axonemal"/>
    <property type="match status" value="1"/>
</dbReference>
<dbReference type="STRING" id="33097.A0A150GGV4"/>
<evidence type="ECO:0000259" key="1">
    <source>
        <dbReference type="Pfam" id="PF03028"/>
    </source>
</evidence>
<protein>
    <recommendedName>
        <fullName evidence="6">Dynein heavy chain</fullName>
    </recommendedName>
</protein>
<dbReference type="EMBL" id="LSYV01000024">
    <property type="protein sequence ID" value="KXZ49009.1"/>
    <property type="molecule type" value="Genomic_DNA"/>
</dbReference>
<feature type="domain" description="Dynein heavy chain C-terminal" evidence="3">
    <location>
        <begin position="483"/>
        <end position="718"/>
    </location>
</feature>
<dbReference type="InterPro" id="IPR043160">
    <property type="entry name" value="Dynein_C_barrel"/>
</dbReference>
<evidence type="ECO:0008006" key="6">
    <source>
        <dbReference type="Google" id="ProtNLM"/>
    </source>
</evidence>
<reference evidence="5" key="1">
    <citation type="journal article" date="2016" name="Nat. Commun.">
        <title>The Gonium pectorale genome demonstrates co-option of cell cycle regulation during the evolution of multicellularity.</title>
        <authorList>
            <person name="Hanschen E.R."/>
            <person name="Marriage T.N."/>
            <person name="Ferris P.J."/>
            <person name="Hamaji T."/>
            <person name="Toyoda A."/>
            <person name="Fujiyama A."/>
            <person name="Neme R."/>
            <person name="Noguchi H."/>
            <person name="Minakuchi Y."/>
            <person name="Suzuki M."/>
            <person name="Kawai-Toyooka H."/>
            <person name="Smith D.R."/>
            <person name="Sparks H."/>
            <person name="Anderson J."/>
            <person name="Bakaric R."/>
            <person name="Luria V."/>
            <person name="Karger A."/>
            <person name="Kirschner M.W."/>
            <person name="Durand P.M."/>
            <person name="Michod R.E."/>
            <person name="Nozaki H."/>
            <person name="Olson B.J."/>
        </authorList>
    </citation>
    <scope>NUCLEOTIDE SEQUENCE [LARGE SCALE GENOMIC DNA]</scope>
    <source>
        <strain evidence="5">NIES-2863</strain>
    </source>
</reference>
<dbReference type="AlphaFoldDB" id="A0A150GGV4"/>
<dbReference type="Gene3D" id="3.10.490.20">
    <property type="match status" value="1"/>
</dbReference>
<sequence>MPTLGAPPRRNYRSLFEKDKLLFAFLLSARILMSRSENRLEPQHYQFLLTGGVGVPERDVPRPEGADWLSAKAWGEILRAPNVCHEFEGLPEVIAGCPDEWKAVFDSVEPQNMELPMSYGSRLNPFQRVLLMRMFRPDKVVPAVQAFVASSLGTKFTEPPPFDLVGSYEESSCTVPLLFVLSPGSDPTAALLQFAESRGYGNKISVISMGQGQGPKAAALIDSARRNGTWVLLQNCHLAPSWMTALEKICETIRPENTDSDFRLWMTSMPSPAFPVSILQGSVKMTNEPPAGLRANLRRSYALEPICNNDFFEGCRQPRAFKALLFGLCFLHAFVQERRKFGPIGWNIPYGFDDGDLRISVRQLHMYLDDAAPPSHGDASELLNEVVPFEALQYSIGECNYGGRVTDDKDRRLLMTALQRIYRPEALAHGGEGHFALSASGLYYIPPEGPLSSYTAYVSTLPTFPMPEAFGLHENADITKDLQETSLMLETLVLTGGGGGSGGGSAGSGVNDEEMVGAMVEDILKRLPSNFDVEKVQARYPVRYEESLNQVLCQEMLRYNRLLTVIRSSLFNLSKALSGLQVLSSELDTVLRSMALGQVPALWRGKSFPSLKPLASYIVDLLARLEMLQSWYEHGPPVVFWLSGFFFTPSFTTAALQNYARKHTLPIDTVGFDFVMMGTDPSAYPTPPEDGVYVHGLFLEGCAWDPAARQLCESRPKIGL</sequence>
<evidence type="ECO:0000313" key="5">
    <source>
        <dbReference type="Proteomes" id="UP000075714"/>
    </source>
</evidence>
<organism evidence="4 5">
    <name type="scientific">Gonium pectorale</name>
    <name type="common">Green alga</name>
    <dbReference type="NCBI Taxonomy" id="33097"/>
    <lineage>
        <taxon>Eukaryota</taxon>
        <taxon>Viridiplantae</taxon>
        <taxon>Chlorophyta</taxon>
        <taxon>core chlorophytes</taxon>
        <taxon>Chlorophyceae</taxon>
        <taxon>CS clade</taxon>
        <taxon>Chlamydomonadales</taxon>
        <taxon>Volvocaceae</taxon>
        <taxon>Gonium</taxon>
    </lineage>
</organism>
<dbReference type="InterPro" id="IPR042219">
    <property type="entry name" value="AAA_lid_11_sf"/>
</dbReference>
<evidence type="ECO:0000259" key="3">
    <source>
        <dbReference type="Pfam" id="PF18199"/>
    </source>
</evidence>
<dbReference type="GO" id="GO:0030286">
    <property type="term" value="C:dynein complex"/>
    <property type="evidence" value="ECO:0007669"/>
    <property type="project" value="InterPro"/>
</dbReference>
<dbReference type="Gene3D" id="1.20.1270.280">
    <property type="match status" value="1"/>
</dbReference>
<dbReference type="FunFam" id="1.20.1270.280:FF:000001">
    <property type="entry name" value="dynein heavy chain 7, axonemal"/>
    <property type="match status" value="1"/>
</dbReference>
<feature type="domain" description="Dynein heavy chain region D6 P-loop" evidence="1">
    <location>
        <begin position="173"/>
        <end position="286"/>
    </location>
</feature>
<dbReference type="FunFam" id="3.40.50.300:FF:000362">
    <property type="entry name" value="Dynein, axonemal, heavy chain 6"/>
    <property type="match status" value="1"/>
</dbReference>
<dbReference type="Pfam" id="PF18198">
    <property type="entry name" value="AAA_lid_11"/>
    <property type="match status" value="1"/>
</dbReference>
<dbReference type="InterPro" id="IPR041658">
    <property type="entry name" value="AAA_lid_11"/>
</dbReference>
<dbReference type="Proteomes" id="UP000075714">
    <property type="component" value="Unassembled WGS sequence"/>
</dbReference>
<dbReference type="GO" id="GO:0008569">
    <property type="term" value="F:minus-end-directed microtubule motor activity"/>
    <property type="evidence" value="ECO:0007669"/>
    <property type="project" value="InterPro"/>
</dbReference>
<dbReference type="Gene3D" id="3.40.50.300">
    <property type="entry name" value="P-loop containing nucleotide triphosphate hydrolases"/>
    <property type="match status" value="1"/>
</dbReference>
<dbReference type="PANTHER" id="PTHR45703:SF35">
    <property type="entry name" value="DYNEIN HEAVY CHAIN"/>
    <property type="match status" value="1"/>
</dbReference>
<dbReference type="PANTHER" id="PTHR45703">
    <property type="entry name" value="DYNEIN HEAVY CHAIN"/>
    <property type="match status" value="1"/>
</dbReference>
<evidence type="ECO:0000313" key="4">
    <source>
        <dbReference type="EMBL" id="KXZ49009.1"/>
    </source>
</evidence>
<dbReference type="Gene3D" id="1.10.8.720">
    <property type="entry name" value="Region D6 of dynein motor"/>
    <property type="match status" value="1"/>
</dbReference>
<proteinExistence type="predicted"/>
<name>A0A150GGV4_GONPE</name>
<accession>A0A150GGV4</accession>
<dbReference type="InterPro" id="IPR041228">
    <property type="entry name" value="Dynein_C"/>
</dbReference>
<dbReference type="Pfam" id="PF03028">
    <property type="entry name" value="Dynein_heavy"/>
    <property type="match status" value="1"/>
</dbReference>
<keyword evidence="5" id="KW-1185">Reference proteome</keyword>
<gene>
    <name evidence="4" type="ORF">GPECTOR_23g1</name>
</gene>
<dbReference type="GO" id="GO:0051959">
    <property type="term" value="F:dynein light intermediate chain binding"/>
    <property type="evidence" value="ECO:0007669"/>
    <property type="project" value="InterPro"/>
</dbReference>
<dbReference type="InterPro" id="IPR026983">
    <property type="entry name" value="DHC"/>
</dbReference>
<dbReference type="GO" id="GO:0007018">
    <property type="term" value="P:microtubule-based movement"/>
    <property type="evidence" value="ECO:0007669"/>
    <property type="project" value="InterPro"/>
</dbReference>
<dbReference type="InterPro" id="IPR004273">
    <property type="entry name" value="Dynein_heavy_D6_P-loop"/>
</dbReference>
<dbReference type="InterPro" id="IPR027417">
    <property type="entry name" value="P-loop_NTPase"/>
</dbReference>
<evidence type="ECO:0000259" key="2">
    <source>
        <dbReference type="Pfam" id="PF18198"/>
    </source>
</evidence>
<dbReference type="Pfam" id="PF18199">
    <property type="entry name" value="Dynein_C"/>
    <property type="match status" value="1"/>
</dbReference>